<dbReference type="PROSITE" id="PS01186">
    <property type="entry name" value="EGF_2"/>
    <property type="match status" value="1"/>
</dbReference>
<dbReference type="VEuPathDB" id="AmoebaDB:DDB_G0284615"/>
<gene>
    <name evidence="5" type="ORF">DDB_G0284615</name>
</gene>
<dbReference type="PhylomeDB" id="Q54PE3"/>
<proteinExistence type="predicted"/>
<reference evidence="5 6" key="1">
    <citation type="journal article" date="2005" name="Nature">
        <title>The genome of the social amoeba Dictyostelium discoideum.</title>
        <authorList>
            <consortium name="The Dictyostelium discoideum Sequencing Consortium"/>
            <person name="Eichinger L."/>
            <person name="Pachebat J.A."/>
            <person name="Glockner G."/>
            <person name="Rajandream M.A."/>
            <person name="Sucgang R."/>
            <person name="Berriman M."/>
            <person name="Song J."/>
            <person name="Olsen R."/>
            <person name="Szafranski K."/>
            <person name="Xu Q."/>
            <person name="Tunggal B."/>
            <person name="Kummerfeld S."/>
            <person name="Madera M."/>
            <person name="Konfortov B.A."/>
            <person name="Rivero F."/>
            <person name="Bankier A.T."/>
            <person name="Lehmann R."/>
            <person name="Hamlin N."/>
            <person name="Davies R."/>
            <person name="Gaudet P."/>
            <person name="Fey P."/>
            <person name="Pilcher K."/>
            <person name="Chen G."/>
            <person name="Saunders D."/>
            <person name="Sodergren E."/>
            <person name="Davis P."/>
            <person name="Kerhornou A."/>
            <person name="Nie X."/>
            <person name="Hall N."/>
            <person name="Anjard C."/>
            <person name="Hemphill L."/>
            <person name="Bason N."/>
            <person name="Farbrother P."/>
            <person name="Desany B."/>
            <person name="Just E."/>
            <person name="Morio T."/>
            <person name="Rost R."/>
            <person name="Churcher C."/>
            <person name="Cooper J."/>
            <person name="Haydock S."/>
            <person name="van Driessche N."/>
            <person name="Cronin A."/>
            <person name="Goodhead I."/>
            <person name="Muzny D."/>
            <person name="Mourier T."/>
            <person name="Pain A."/>
            <person name="Lu M."/>
            <person name="Harper D."/>
            <person name="Lindsay R."/>
            <person name="Hauser H."/>
            <person name="James K."/>
            <person name="Quiles M."/>
            <person name="Madan Babu M."/>
            <person name="Saito T."/>
            <person name="Buchrieser C."/>
            <person name="Wardroper A."/>
            <person name="Felder M."/>
            <person name="Thangavelu M."/>
            <person name="Johnson D."/>
            <person name="Knights A."/>
            <person name="Loulseged H."/>
            <person name="Mungall K."/>
            <person name="Oliver K."/>
            <person name="Price C."/>
            <person name="Quail M.A."/>
            <person name="Urushihara H."/>
            <person name="Hernandez J."/>
            <person name="Rabbinowitsch E."/>
            <person name="Steffen D."/>
            <person name="Sanders M."/>
            <person name="Ma J."/>
            <person name="Kohara Y."/>
            <person name="Sharp S."/>
            <person name="Simmonds M."/>
            <person name="Spiegler S."/>
            <person name="Tivey A."/>
            <person name="Sugano S."/>
            <person name="White B."/>
            <person name="Walker D."/>
            <person name="Woodward J."/>
            <person name="Winckler T."/>
            <person name="Tanaka Y."/>
            <person name="Shaulsky G."/>
            <person name="Schleicher M."/>
            <person name="Weinstock G."/>
            <person name="Rosenthal A."/>
            <person name="Cox E.C."/>
            <person name="Chisholm R.L."/>
            <person name="Gibbs R."/>
            <person name="Loomis W.F."/>
            <person name="Platzer M."/>
            <person name="Kay R.R."/>
            <person name="Williams J."/>
            <person name="Dear P.H."/>
            <person name="Noegel A.A."/>
            <person name="Barrell B."/>
            <person name="Kuspa A."/>
        </authorList>
    </citation>
    <scope>NUCLEOTIDE SEQUENCE [LARGE SCALE GENOMIC DNA]</scope>
    <source>
        <strain evidence="5 6">AX4</strain>
    </source>
</reference>
<accession>Q54PE3</accession>
<dbReference type="GeneID" id="8624682"/>
<dbReference type="PaxDb" id="44689-DDB0238824"/>
<dbReference type="eggNOG" id="ENOG502SC7H">
    <property type="taxonomic scope" value="Eukaryota"/>
</dbReference>
<evidence type="ECO:0000313" key="5">
    <source>
        <dbReference type="EMBL" id="EAL65077.1"/>
    </source>
</evidence>
<dbReference type="Pfam" id="PF23034">
    <property type="entry name" value="DUF7035"/>
    <property type="match status" value="1"/>
</dbReference>
<dbReference type="InParanoid" id="Q54PE3"/>
<dbReference type="InterPro" id="IPR000742">
    <property type="entry name" value="EGF"/>
</dbReference>
<evidence type="ECO:0000256" key="1">
    <source>
        <dbReference type="SAM" id="Phobius"/>
    </source>
</evidence>
<dbReference type="Proteomes" id="UP000002195">
    <property type="component" value="Unassembled WGS sequence"/>
</dbReference>
<dbReference type="FunCoup" id="Q54PE3">
    <property type="interactions" value="141"/>
</dbReference>
<evidence type="ECO:0000259" key="4">
    <source>
        <dbReference type="PROSITE" id="PS01186"/>
    </source>
</evidence>
<dbReference type="EMBL" id="AAFI02000070">
    <property type="protein sequence ID" value="EAL65077.1"/>
    <property type="molecule type" value="Genomic_DNA"/>
</dbReference>
<dbReference type="KEGG" id="ddi:DDB_G0284615"/>
<evidence type="ECO:0000259" key="3">
    <source>
        <dbReference type="PROSITE" id="PS00022"/>
    </source>
</evidence>
<feature type="signal peptide" evidence="2">
    <location>
        <begin position="1"/>
        <end position="25"/>
    </location>
</feature>
<sequence length="1431" mass="163815">MKYIINNFIFLTFFLLIYFFSKNNGQTLIDISSNDINTYNKYLIDRNCFFTIIVLSSDPIMYVEPVGDFIESWGYIEKLSNSSHYIYSLDISTIKGQLPILIGNGLLNISLDLNCFVLETNVEIVSLPNYYSKRLPLAPLNMFLFKGLKYYLRNFPEEYITGFTPIAFNSFPITGDLYGGGFSIQLQLFENNLPILIDYNITSNFIYEEFNYSYIVNKFPNVPREQEIFEIGYGYSPLVTITLKTTNENDVAIVFFTNMNDIGPTPIYSNLTHTTYLTNIEFDQNDNTFYDSYIKNGEDYIPLTNDSVKIKEKEINNILYTGFLDSSIPTISNNVLFTIGINSSTQYDFSEYIYKLSNFRDFTTQLSWPYGFEKGSNDLFTHKHSFLLTSKSFYTYFYLEILSKGVTQYYQYIENDSPPNTDITLNSLEIIWLYEFKFLFRFGINSSIQFSCIEINNKIYRQENLVLSSYVSPPPSTEPPIQTLTRNLFDSENDNVFYEIVIDTVFYFPNQYYVVDVYENYRRYYIGDYLNMNPISKIEPPQILKDVDIYSVSNIEYLFNDVDITNSSISNIIYFNFSNQNVQLNRPMALVLLDRVSINNLKNTDVDEQIGTSKLFYSKWNSTKKMFQIEFTIPANTQSGILPWYIAFSSETLINDRSTHRPGFAKLSSPIFNSNNELDPTRLYSSFLKSSDQLYVKTDNFDAYGPIFSNITTIVEKDYVGWILTISDSINGFSYGDITVRGEKDSSIYNFHLTPSNALGNSDKWNSNYQLIINLNSNFCINQTYIITKVKLFDTQGNRASFSVSGSIVEPLENPFINFLNNPDILKVEYNCISSLSDIDGPELYSFDVIQTGSIFEFFFSAIDQQSGLKPNQRPIVYLSTYQLQTLQCISEISFLNETFSNYSCSIEIPYGFGFVQGGEYIVSVYGFINNAGYYSGFSTETLYSLGYNCIFDSIKPQPRLLITGTSSFNENSNELWIFGGEFNIPTVSFQNVSIVYSNGEKYILSIQKSYSSSILINEIKPTSESFTVQVIFYDEFNNAINESNIYTVKPIKLNFIQPKPIPIPNNPTVECKGNPECGGDKNGYCSKSVGCICYSPWVGLDCSSKVIIIPTPTLNKSEPTFEIPILDNQDDNTDDFLYKSLISIVSLRELDFNLNIVNYYTFNNKWNVTKINSYTNQYKTDIIVSPSILSNNQETTTTIIVTLQWFKDSMDITFANQKLNMKASSIKYTIEISNYQFKSKLNQLQLILSASFKSSNTEGICSNKDFGDTTSTDNSNYMKIQIGDRSLYGRFIKRAIIDKLIKSVQNEIINETTLNNYEKQLITERSASSDYSFIGITIPYYRENIILDPDFSILLDSFKVSKSDQGSICNGEGTDPSIKSGLSNGQIAGIIIGAIGFATVIVISVIYHFWKNKRDSKFNSQMQNKLKEIK</sequence>
<dbReference type="dictyBase" id="DDB_G0284615"/>
<protein>
    <submittedName>
        <fullName evidence="5">EGF-like domain-containing protein</fullName>
    </submittedName>
</protein>
<feature type="domain" description="EGF-like" evidence="3 4">
    <location>
        <begin position="1092"/>
        <end position="1103"/>
    </location>
</feature>
<dbReference type="Pfam" id="PF25820">
    <property type="entry name" value="DUF7949"/>
    <property type="match status" value="1"/>
</dbReference>
<dbReference type="Pfam" id="PF23033">
    <property type="entry name" value="DUF7034"/>
    <property type="match status" value="1"/>
</dbReference>
<organism evidence="5 6">
    <name type="scientific">Dictyostelium discoideum</name>
    <name type="common">Social amoeba</name>
    <dbReference type="NCBI Taxonomy" id="44689"/>
    <lineage>
        <taxon>Eukaryota</taxon>
        <taxon>Amoebozoa</taxon>
        <taxon>Evosea</taxon>
        <taxon>Eumycetozoa</taxon>
        <taxon>Dictyostelia</taxon>
        <taxon>Dictyosteliales</taxon>
        <taxon>Dictyosteliaceae</taxon>
        <taxon>Dictyostelium</taxon>
    </lineage>
</organism>
<keyword evidence="1" id="KW-0472">Membrane</keyword>
<dbReference type="InterPro" id="IPR054484">
    <property type="entry name" value="ComC_SSD"/>
</dbReference>
<dbReference type="SMR" id="Q54PE3"/>
<dbReference type="PANTHER" id="PTHR31378:SF29">
    <property type="entry name" value="EGF-LIKE DOMAIN-CONTAINING PROTEIN-RELATED"/>
    <property type="match status" value="1"/>
</dbReference>
<comment type="caution">
    <text evidence="5">The sequence shown here is derived from an EMBL/GenBank/DDBJ whole genome shotgun (WGS) entry which is preliminary data.</text>
</comment>
<dbReference type="HOGENOM" id="CLU_004923_0_0_1"/>
<dbReference type="InterPro" id="IPR055463">
    <property type="entry name" value="DUF7035"/>
</dbReference>
<dbReference type="InterPro" id="IPR055462">
    <property type="entry name" value="DUF7034"/>
</dbReference>
<name>Q54PE3_DICDI</name>
<keyword evidence="1" id="KW-0812">Transmembrane</keyword>
<evidence type="ECO:0000256" key="2">
    <source>
        <dbReference type="SAM" id="SignalP"/>
    </source>
</evidence>
<dbReference type="AlphaFoldDB" id="Q54PE3"/>
<dbReference type="Pfam" id="PF22933">
    <property type="entry name" value="ComC_SSD"/>
    <property type="match status" value="1"/>
</dbReference>
<keyword evidence="2" id="KW-0732">Signal</keyword>
<keyword evidence="6" id="KW-1185">Reference proteome</keyword>
<dbReference type="PANTHER" id="PTHR31378">
    <property type="entry name" value="EGF-LIKE DOMAIN-CONTAINING PROTEIN-RELATED-RELATED"/>
    <property type="match status" value="1"/>
</dbReference>
<keyword evidence="1" id="KW-1133">Transmembrane helix</keyword>
<dbReference type="RefSeq" id="XP_638432.1">
    <property type="nucleotide sequence ID" value="XM_633340.1"/>
</dbReference>
<feature type="chain" id="PRO_5004249823" evidence="2">
    <location>
        <begin position="26"/>
        <end position="1431"/>
    </location>
</feature>
<dbReference type="PROSITE" id="PS00022">
    <property type="entry name" value="EGF_1"/>
    <property type="match status" value="1"/>
</dbReference>
<evidence type="ECO:0000313" key="6">
    <source>
        <dbReference type="Proteomes" id="UP000002195"/>
    </source>
</evidence>
<dbReference type="InterPro" id="IPR057709">
    <property type="entry name" value="DUF7949"/>
</dbReference>
<feature type="transmembrane region" description="Helical" evidence="1">
    <location>
        <begin position="1388"/>
        <end position="1411"/>
    </location>
</feature>
<dbReference type="GlyGen" id="Q54PE3">
    <property type="glycosylation" value="1 site"/>
</dbReference>